<feature type="region of interest" description="Disordered" evidence="1">
    <location>
        <begin position="96"/>
        <end position="359"/>
    </location>
</feature>
<feature type="compositionally biased region" description="Acidic residues" evidence="1">
    <location>
        <begin position="33"/>
        <end position="42"/>
    </location>
</feature>
<sequence length="414" mass="44193">MQMKRFREATGTFAEPSAIAGRERVDGERGEYELDEETDDPEDPPRPNTFLARAVAEATAEEEGDRGNVRQPYSPRYEMDPEAEVDLLADIQVEHVTRTAGRGGGNDDDDDLDRLMEGLPRTQSRRRGLSTQDAPPSQSTRAPTTSQLAKGKQIAIESRRKKTGATKSRPSKGVVIREPPPATAQKKKGWFSDWGSKKGKKGATVVEDPLDIADAETLDPNADDETPSPLDSPRLPNSASHDSMTTDAGGDGGGNGGGGGGNGGQGGGGGEGGEGGGGGMAFTEEQFFRGATQDSSHGAPLQYNRRHRFPPDSQGRGEPVDSHSYDTMLSDFERMSTHESAGSYGGHSYQPDSTSTEYSSGYGPYSGYTATAGYFGPSPYMYPPPAYSISIPVQVFEAEEDVQMAQLGVVRPGR</sequence>
<accession>A0A843X259</accession>
<feature type="compositionally biased region" description="Acidic residues" evidence="1">
    <location>
        <begin position="208"/>
        <end position="226"/>
    </location>
</feature>
<evidence type="ECO:0000256" key="1">
    <source>
        <dbReference type="SAM" id="MobiDB-lite"/>
    </source>
</evidence>
<reference evidence="2" key="1">
    <citation type="submission" date="2017-07" db="EMBL/GenBank/DDBJ databases">
        <title>Taro Niue Genome Assembly and Annotation.</title>
        <authorList>
            <person name="Atibalentja N."/>
            <person name="Keating K."/>
            <person name="Fields C.J."/>
        </authorList>
    </citation>
    <scope>NUCLEOTIDE SEQUENCE</scope>
    <source>
        <strain evidence="2">Niue_2</strain>
        <tissue evidence="2">Leaf</tissue>
    </source>
</reference>
<protein>
    <submittedName>
        <fullName evidence="2">Uncharacterized protein</fullName>
    </submittedName>
</protein>
<name>A0A843X259_COLES</name>
<dbReference type="AlphaFoldDB" id="A0A843X259"/>
<comment type="caution">
    <text evidence="2">The sequence shown here is derived from an EMBL/GenBank/DDBJ whole genome shotgun (WGS) entry which is preliminary data.</text>
</comment>
<feature type="compositionally biased region" description="Polar residues" evidence="1">
    <location>
        <begin position="235"/>
        <end position="246"/>
    </location>
</feature>
<feature type="compositionally biased region" description="Gly residues" evidence="1">
    <location>
        <begin position="249"/>
        <end position="280"/>
    </location>
</feature>
<organism evidence="2 3">
    <name type="scientific">Colocasia esculenta</name>
    <name type="common">Wild taro</name>
    <name type="synonym">Arum esculentum</name>
    <dbReference type="NCBI Taxonomy" id="4460"/>
    <lineage>
        <taxon>Eukaryota</taxon>
        <taxon>Viridiplantae</taxon>
        <taxon>Streptophyta</taxon>
        <taxon>Embryophyta</taxon>
        <taxon>Tracheophyta</taxon>
        <taxon>Spermatophyta</taxon>
        <taxon>Magnoliopsida</taxon>
        <taxon>Liliopsida</taxon>
        <taxon>Araceae</taxon>
        <taxon>Aroideae</taxon>
        <taxon>Colocasieae</taxon>
        <taxon>Colocasia</taxon>
    </lineage>
</organism>
<evidence type="ECO:0000313" key="2">
    <source>
        <dbReference type="EMBL" id="MQM11255.1"/>
    </source>
</evidence>
<gene>
    <name evidence="2" type="ORF">Taro_044163</name>
</gene>
<feature type="compositionally biased region" description="Basic and acidic residues" evidence="1">
    <location>
        <begin position="21"/>
        <end position="32"/>
    </location>
</feature>
<dbReference type="Proteomes" id="UP000652761">
    <property type="component" value="Unassembled WGS sequence"/>
</dbReference>
<proteinExistence type="predicted"/>
<dbReference type="EMBL" id="NMUH01004921">
    <property type="protein sequence ID" value="MQM11255.1"/>
    <property type="molecule type" value="Genomic_DNA"/>
</dbReference>
<keyword evidence="3" id="KW-1185">Reference proteome</keyword>
<feature type="compositionally biased region" description="Polar residues" evidence="1">
    <location>
        <begin position="129"/>
        <end position="148"/>
    </location>
</feature>
<feature type="region of interest" description="Disordered" evidence="1">
    <location>
        <begin position="1"/>
        <end position="76"/>
    </location>
</feature>
<evidence type="ECO:0000313" key="3">
    <source>
        <dbReference type="Proteomes" id="UP000652761"/>
    </source>
</evidence>